<accession>A0A179ID23</accession>
<feature type="transmembrane region" description="Helical" evidence="1">
    <location>
        <begin position="130"/>
        <end position="149"/>
    </location>
</feature>
<evidence type="ECO:0000313" key="2">
    <source>
        <dbReference type="EMBL" id="OAR00173.1"/>
    </source>
</evidence>
<proteinExistence type="predicted"/>
<keyword evidence="1" id="KW-0472">Membrane</keyword>
<dbReference type="EMBL" id="LUKN01001826">
    <property type="protein sequence ID" value="OAR00173.1"/>
    <property type="molecule type" value="Genomic_DNA"/>
</dbReference>
<feature type="transmembrane region" description="Helical" evidence="1">
    <location>
        <begin position="99"/>
        <end position="118"/>
    </location>
</feature>
<organism evidence="2 3">
    <name type="scientific">Cordyceps confragosa</name>
    <name type="common">Lecanicillium lecanii</name>
    <dbReference type="NCBI Taxonomy" id="2714763"/>
    <lineage>
        <taxon>Eukaryota</taxon>
        <taxon>Fungi</taxon>
        <taxon>Dikarya</taxon>
        <taxon>Ascomycota</taxon>
        <taxon>Pezizomycotina</taxon>
        <taxon>Sordariomycetes</taxon>
        <taxon>Hypocreomycetidae</taxon>
        <taxon>Hypocreales</taxon>
        <taxon>Cordycipitaceae</taxon>
        <taxon>Akanthomyces</taxon>
    </lineage>
</organism>
<keyword evidence="1" id="KW-1133">Transmembrane helix</keyword>
<keyword evidence="3" id="KW-1185">Reference proteome</keyword>
<gene>
    <name evidence="2" type="ORF">LLEC1_07417</name>
</gene>
<evidence type="ECO:0000313" key="3">
    <source>
        <dbReference type="Proteomes" id="UP000243081"/>
    </source>
</evidence>
<protein>
    <submittedName>
        <fullName evidence="2">Uncharacterized protein</fullName>
    </submittedName>
</protein>
<sequence length="369" mass="40652">MATFDSASQRATLLPRRHDTTHGVELQSVAARDPASRMPAAGPAACTADDKEIMVTVRQDTGDSSYSESSQKSAVSYVYERFHRGQQLRRLLIKSLSRWLITVVLSVSIYGVLLAYSSHDALPLRKKLEFNTLVIGLTISLGLNIASSLKANAMELQWWLLSLRRYKPREADLIMSSEQFTTMLQLGWTTRHTLIQIFVTVFVTMNIVRKAALYLVCAQGSQIALALLGITYNVNPAEKFAVTTPGLVSIADLSDIQGPNVLATSKNQNLTVDVNSRRYSANMFGQLGLSYSAATMDDVPRPGALYYPELPQLYVPFYLPYDNGSVAAGTGDEGDGHTYSYTYFFFESTPVNASYYSTVATNRSVTVTA</sequence>
<reference evidence="2 3" key="1">
    <citation type="submission" date="2016-03" db="EMBL/GenBank/DDBJ databases">
        <title>Fine-scale spatial genetic structure of a fungal parasite of coffee scale insects.</title>
        <authorList>
            <person name="Jackson D."/>
            <person name="Zemenick K.A."/>
            <person name="Malloure B."/>
            <person name="Quandt C.A."/>
            <person name="James T.Y."/>
        </authorList>
    </citation>
    <scope>NUCLEOTIDE SEQUENCE [LARGE SCALE GENOMIC DNA]</scope>
    <source>
        <strain evidence="2 3">UM487</strain>
    </source>
</reference>
<feature type="non-terminal residue" evidence="2">
    <location>
        <position position="369"/>
    </location>
</feature>
<comment type="caution">
    <text evidence="2">The sequence shown here is derived from an EMBL/GenBank/DDBJ whole genome shotgun (WGS) entry which is preliminary data.</text>
</comment>
<name>A0A179ID23_CORDF</name>
<keyword evidence="1" id="KW-0812">Transmembrane</keyword>
<dbReference type="Proteomes" id="UP000243081">
    <property type="component" value="Unassembled WGS sequence"/>
</dbReference>
<dbReference type="AlphaFoldDB" id="A0A179ID23"/>
<evidence type="ECO:0000256" key="1">
    <source>
        <dbReference type="SAM" id="Phobius"/>
    </source>
</evidence>
<dbReference type="OrthoDB" id="3596604at2759"/>